<feature type="region of interest" description="Disordered" evidence="1">
    <location>
        <begin position="1"/>
        <end position="20"/>
    </location>
</feature>
<proteinExistence type="predicted"/>
<evidence type="ECO:0000256" key="1">
    <source>
        <dbReference type="SAM" id="MobiDB-lite"/>
    </source>
</evidence>
<organism evidence="3">
    <name type="scientific">Deinococcus sonorensis KR-87</name>
    <dbReference type="NCBI Taxonomy" id="694439"/>
    <lineage>
        <taxon>Bacteria</taxon>
        <taxon>Thermotogati</taxon>
        <taxon>Deinococcota</taxon>
        <taxon>Deinococci</taxon>
        <taxon>Deinococcales</taxon>
        <taxon>Deinococcaceae</taxon>
        <taxon>Deinococcus</taxon>
    </lineage>
</organism>
<protein>
    <submittedName>
        <fullName evidence="3">DUF427 domain-containing protein</fullName>
    </submittedName>
</protein>
<dbReference type="KEGG" id="dsc:ABOD76_10130"/>
<dbReference type="PANTHER" id="PTHR43058:SF1">
    <property type="entry name" value="DUF427 DOMAIN-CONTAINING PROTEIN"/>
    <property type="match status" value="1"/>
</dbReference>
<evidence type="ECO:0000313" key="3">
    <source>
        <dbReference type="EMBL" id="XBV86643.1"/>
    </source>
</evidence>
<dbReference type="EMBL" id="CP158299">
    <property type="protein sequence ID" value="XBV86643.1"/>
    <property type="molecule type" value="Genomic_DNA"/>
</dbReference>
<reference evidence="3" key="1">
    <citation type="submission" date="2024-06" db="EMBL/GenBank/DDBJ databases">
        <title>Draft Genome Sequence of Deinococcus sonorensis Type Strain KR-87, a Biofilm Producing Representative of the Genus Deinococcus.</title>
        <authorList>
            <person name="Boren L.S."/>
            <person name="Grosso R.A."/>
            <person name="Hugenberg-Cox A.N."/>
            <person name="Hill J.T.E."/>
            <person name="Albert C.M."/>
            <person name="Tuohy J.M."/>
        </authorList>
    </citation>
    <scope>NUCLEOTIDE SEQUENCE</scope>
    <source>
        <strain evidence="3">KR-87</strain>
    </source>
</reference>
<feature type="domain" description="DUF427" evidence="2">
    <location>
        <begin position="31"/>
        <end position="122"/>
    </location>
</feature>
<accession>A0AAU7UEC9</accession>
<dbReference type="RefSeq" id="WP_350244718.1">
    <property type="nucleotide sequence ID" value="NZ_CP158299.1"/>
</dbReference>
<dbReference type="PANTHER" id="PTHR43058">
    <property type="entry name" value="SLR0655 PROTEIN"/>
    <property type="match status" value="1"/>
</dbReference>
<gene>
    <name evidence="3" type="ORF">ABOD76_10130</name>
</gene>
<dbReference type="InterPro" id="IPR038694">
    <property type="entry name" value="DUF427_sf"/>
</dbReference>
<dbReference type="Pfam" id="PF04248">
    <property type="entry name" value="NTP_transf_9"/>
    <property type="match status" value="1"/>
</dbReference>
<name>A0AAU7UEC9_9DEIO</name>
<evidence type="ECO:0000259" key="2">
    <source>
        <dbReference type="Pfam" id="PF04248"/>
    </source>
</evidence>
<sequence>MTPIPDPLKPGQESVWSYPRPPRLEASDRRVEVWLGGVKIADTDRAYRVLETSHPPGWYLPPDAFLPGTVQPASGSSVCEWKGRATYWTLQAGGVRAEAAAWSYERPTPTFQPIAGYLSLYAGRVDEVRVDGERVTPQPGRFYGGWITQDVAGPFKGGPGSMGW</sequence>
<dbReference type="InterPro" id="IPR007361">
    <property type="entry name" value="DUF427"/>
</dbReference>
<dbReference type="Gene3D" id="2.170.150.40">
    <property type="entry name" value="Domain of unknown function (DUF427)"/>
    <property type="match status" value="1"/>
</dbReference>
<dbReference type="AlphaFoldDB" id="A0AAU7UEC9"/>